<dbReference type="HOGENOM" id="CLU_150802_0_0_1"/>
<keyword evidence="2" id="KW-1185">Reference proteome</keyword>
<name>A0A0C2X2Q1_AMAMK</name>
<dbReference type="EMBL" id="KN818228">
    <property type="protein sequence ID" value="KIL68417.1"/>
    <property type="molecule type" value="Genomic_DNA"/>
</dbReference>
<reference evidence="1 2" key="1">
    <citation type="submission" date="2014-04" db="EMBL/GenBank/DDBJ databases">
        <title>Evolutionary Origins and Diversification of the Mycorrhizal Mutualists.</title>
        <authorList>
            <consortium name="DOE Joint Genome Institute"/>
            <consortium name="Mycorrhizal Genomics Consortium"/>
            <person name="Kohler A."/>
            <person name="Kuo A."/>
            <person name="Nagy L.G."/>
            <person name="Floudas D."/>
            <person name="Copeland A."/>
            <person name="Barry K.W."/>
            <person name="Cichocki N."/>
            <person name="Veneault-Fourrey C."/>
            <person name="LaButti K."/>
            <person name="Lindquist E.A."/>
            <person name="Lipzen A."/>
            <person name="Lundell T."/>
            <person name="Morin E."/>
            <person name="Murat C."/>
            <person name="Riley R."/>
            <person name="Ohm R."/>
            <person name="Sun H."/>
            <person name="Tunlid A."/>
            <person name="Henrissat B."/>
            <person name="Grigoriev I.V."/>
            <person name="Hibbett D.S."/>
            <person name="Martin F."/>
        </authorList>
    </citation>
    <scope>NUCLEOTIDE SEQUENCE [LARGE SCALE GENOMIC DNA]</scope>
    <source>
        <strain evidence="1 2">Koide BX008</strain>
    </source>
</reference>
<dbReference type="Proteomes" id="UP000054549">
    <property type="component" value="Unassembled WGS sequence"/>
</dbReference>
<protein>
    <submittedName>
        <fullName evidence="1">Uncharacterized protein</fullName>
    </submittedName>
</protein>
<proteinExistence type="predicted"/>
<dbReference type="OrthoDB" id="5366606at2759"/>
<dbReference type="AlphaFoldDB" id="A0A0C2X2Q1"/>
<evidence type="ECO:0000313" key="1">
    <source>
        <dbReference type="EMBL" id="KIL68417.1"/>
    </source>
</evidence>
<dbReference type="InParanoid" id="A0A0C2X2Q1"/>
<gene>
    <name evidence="1" type="ORF">M378DRAFT_184883</name>
</gene>
<organism evidence="1 2">
    <name type="scientific">Amanita muscaria (strain Koide BX008)</name>
    <dbReference type="NCBI Taxonomy" id="946122"/>
    <lineage>
        <taxon>Eukaryota</taxon>
        <taxon>Fungi</taxon>
        <taxon>Dikarya</taxon>
        <taxon>Basidiomycota</taxon>
        <taxon>Agaricomycotina</taxon>
        <taxon>Agaricomycetes</taxon>
        <taxon>Agaricomycetidae</taxon>
        <taxon>Agaricales</taxon>
        <taxon>Pluteineae</taxon>
        <taxon>Amanitaceae</taxon>
        <taxon>Amanita</taxon>
    </lineage>
</organism>
<evidence type="ECO:0000313" key="2">
    <source>
        <dbReference type="Proteomes" id="UP000054549"/>
    </source>
</evidence>
<sequence>MSLPGFSVRLQHGIQGGFAPPTPDALHTIDYAGDISAASAAEDNHPIISVTSAVRQHGTPLLPDAVPKSLVVPAKSAEEKAIHELRDIIKDLPREDPPGSEDIYGLNTSIAWGSDDLMWFNGGPEGCGSGQSSVKANNEHKEKFKRAVAIITELVNKAK</sequence>
<accession>A0A0C2X2Q1</accession>